<dbReference type="Gene3D" id="2.40.50.870">
    <property type="entry name" value="Protein of unknown function (DUF3299)"/>
    <property type="match status" value="1"/>
</dbReference>
<dbReference type="Pfam" id="PF11736">
    <property type="entry name" value="DUF3299"/>
    <property type="match status" value="1"/>
</dbReference>
<accession>A0ABP9MVV5</accession>
<evidence type="ECO:0000313" key="2">
    <source>
        <dbReference type="Proteomes" id="UP001500631"/>
    </source>
</evidence>
<dbReference type="EMBL" id="BAABKE010000005">
    <property type="protein sequence ID" value="GAA5101372.1"/>
    <property type="molecule type" value="Genomic_DNA"/>
</dbReference>
<evidence type="ECO:0000313" key="1">
    <source>
        <dbReference type="EMBL" id="GAA5101372.1"/>
    </source>
</evidence>
<proteinExistence type="predicted"/>
<dbReference type="InterPro" id="IPR021727">
    <property type="entry name" value="DUF3299"/>
</dbReference>
<organism evidence="1 2">
    <name type="scientific">Wohlfahrtiimonas larvae</name>
    <dbReference type="NCBI Taxonomy" id="1157986"/>
    <lineage>
        <taxon>Bacteria</taxon>
        <taxon>Pseudomonadati</taxon>
        <taxon>Pseudomonadota</taxon>
        <taxon>Gammaproteobacteria</taxon>
        <taxon>Cardiobacteriales</taxon>
        <taxon>Ignatzschineriaceae</taxon>
        <taxon>Wohlfahrtiimonas</taxon>
    </lineage>
</organism>
<protein>
    <submittedName>
        <fullName evidence="1">DUF3299 domain-containing protein</fullName>
    </submittedName>
</protein>
<gene>
    <name evidence="1" type="ORF">GCM10023338_17190</name>
</gene>
<dbReference type="Proteomes" id="UP001500631">
    <property type="component" value="Unassembled WGS sequence"/>
</dbReference>
<keyword evidence="2" id="KW-1185">Reference proteome</keyword>
<comment type="caution">
    <text evidence="1">The sequence shown here is derived from an EMBL/GenBank/DDBJ whole genome shotgun (WGS) entry which is preliminary data.</text>
</comment>
<name>A0ABP9MVV5_9GAMM</name>
<reference evidence="2" key="1">
    <citation type="journal article" date="2019" name="Int. J. Syst. Evol. Microbiol.">
        <title>The Global Catalogue of Microorganisms (GCM) 10K type strain sequencing project: providing services to taxonomists for standard genome sequencing and annotation.</title>
        <authorList>
            <consortium name="The Broad Institute Genomics Platform"/>
            <consortium name="The Broad Institute Genome Sequencing Center for Infectious Disease"/>
            <person name="Wu L."/>
            <person name="Ma J."/>
        </authorList>
    </citation>
    <scope>NUCLEOTIDE SEQUENCE [LARGE SCALE GENOMIC DNA]</scope>
    <source>
        <strain evidence="2">JCM 18424</strain>
    </source>
</reference>
<sequence>MLFIGLFLVLGFGIHQNTPQEYQKIQWHDLISQDPITPETLFVNMNLNAISDSDPMAQEMLQDILAEWANAPINELLNDHAVNISGYIVPLDWAEDRSLNEFLLVPYFGACIHSPPPPANQIIYVKMDEPLKGARSMEEISISGKLVIQRNDAAAMGVSGYTILPDEIKRYE</sequence>